<dbReference type="InterPro" id="IPR051553">
    <property type="entry name" value="Ran_GTPase-activating"/>
</dbReference>
<evidence type="ECO:0000313" key="4">
    <source>
        <dbReference type="Proteomes" id="UP000807716"/>
    </source>
</evidence>
<feature type="region of interest" description="Disordered" evidence="2">
    <location>
        <begin position="446"/>
        <end position="471"/>
    </location>
</feature>
<feature type="repeat" description="RCC1" evidence="1">
    <location>
        <begin position="166"/>
        <end position="216"/>
    </location>
</feature>
<dbReference type="Gene3D" id="2.130.10.30">
    <property type="entry name" value="Regulator of chromosome condensation 1/beta-lactamase-inhibitor protein II"/>
    <property type="match status" value="1"/>
</dbReference>
<dbReference type="PANTHER" id="PTHR45982:SF1">
    <property type="entry name" value="REGULATOR OF CHROMOSOME CONDENSATION"/>
    <property type="match status" value="1"/>
</dbReference>
<dbReference type="AlphaFoldDB" id="A0A9P6QBK0"/>
<sequence>MSKRALESRAMYSHGAFWITSGANKRGLPVRAFSTTGSQSFFNWLLNPKEDPIEPKQLEPLIVSETNPRLFYWDSTYSTPSLKPEFNDRIVSCLSTGIAHSCAVVDGNVHAWGSNYYSQVGLTTDSFHDDDAEEVTDVHFIHQLAQEDIVQIAAGNYHNLALSSAGKLWSWGSGCLGRGDEMYDSLPQPVEFFHALGREVRQICAAGNYSMAIARPKGGAEDDDELYVWGYIPFGELENDDEIGEHMAVAVTSGGSSIPKVTPRMRKSLQPLLVTSLLGLKIHHLACSPWHFTVAVTPTNAASSEYTGDEDSDSLDIEELKEEKPILMTFGQFSDSMPLEKPFSPMFMELPVEQEFLDIKPWRTFRSVSQNSALVIKKIVASKECDVVLMENGSIGVSDHEDHVARLIHRPLDDHIVEVAGGSSEVIAISDEGRVMAWRTPREHEHIASSACSSSSKLTKSSKSHMHESAVPEHHATGVNQSHAFAHPLDDYANKDKARAKKEVLEFFDSQMSHRQQQRPKRLVEALFETPSIAIHKPGLSKCSAQYDRFTIC</sequence>
<dbReference type="EMBL" id="JAAAJB010000191">
    <property type="protein sequence ID" value="KAG0262302.1"/>
    <property type="molecule type" value="Genomic_DNA"/>
</dbReference>
<proteinExistence type="predicted"/>
<dbReference type="SUPFAM" id="SSF50985">
    <property type="entry name" value="RCC1/BLIP-II"/>
    <property type="match status" value="2"/>
</dbReference>
<dbReference type="PANTHER" id="PTHR45982">
    <property type="entry name" value="REGULATOR OF CHROMOSOME CONDENSATION"/>
    <property type="match status" value="1"/>
</dbReference>
<organism evidence="3 4">
    <name type="scientific">Actinomortierella ambigua</name>
    <dbReference type="NCBI Taxonomy" id="1343610"/>
    <lineage>
        <taxon>Eukaryota</taxon>
        <taxon>Fungi</taxon>
        <taxon>Fungi incertae sedis</taxon>
        <taxon>Mucoromycota</taxon>
        <taxon>Mortierellomycotina</taxon>
        <taxon>Mortierellomycetes</taxon>
        <taxon>Mortierellales</taxon>
        <taxon>Mortierellaceae</taxon>
        <taxon>Actinomortierella</taxon>
    </lineage>
</organism>
<reference evidence="3" key="1">
    <citation type="journal article" date="2020" name="Fungal Divers.">
        <title>Resolving the Mortierellaceae phylogeny through synthesis of multi-gene phylogenetics and phylogenomics.</title>
        <authorList>
            <person name="Vandepol N."/>
            <person name="Liber J."/>
            <person name="Desiro A."/>
            <person name="Na H."/>
            <person name="Kennedy M."/>
            <person name="Barry K."/>
            <person name="Grigoriev I.V."/>
            <person name="Miller A.N."/>
            <person name="O'Donnell K."/>
            <person name="Stajich J.E."/>
            <person name="Bonito G."/>
        </authorList>
    </citation>
    <scope>NUCLEOTIDE SEQUENCE</scope>
    <source>
        <strain evidence="3">BC1065</strain>
    </source>
</reference>
<evidence type="ECO:0000313" key="3">
    <source>
        <dbReference type="EMBL" id="KAG0262302.1"/>
    </source>
</evidence>
<evidence type="ECO:0000256" key="2">
    <source>
        <dbReference type="SAM" id="MobiDB-lite"/>
    </source>
</evidence>
<dbReference type="Pfam" id="PF13540">
    <property type="entry name" value="RCC1_2"/>
    <property type="match status" value="1"/>
</dbReference>
<dbReference type="OrthoDB" id="5370059at2759"/>
<protein>
    <submittedName>
        <fullName evidence="3">E3 ubiquitin-protein ligase herc4</fullName>
    </submittedName>
</protein>
<evidence type="ECO:0000256" key="1">
    <source>
        <dbReference type="PROSITE-ProRule" id="PRU00235"/>
    </source>
</evidence>
<accession>A0A9P6QBK0</accession>
<dbReference type="InterPro" id="IPR000408">
    <property type="entry name" value="Reg_chr_condens"/>
</dbReference>
<name>A0A9P6QBK0_9FUNG</name>
<feature type="compositionally biased region" description="Low complexity" evidence="2">
    <location>
        <begin position="449"/>
        <end position="461"/>
    </location>
</feature>
<dbReference type="PROSITE" id="PS50012">
    <property type="entry name" value="RCC1_3"/>
    <property type="match status" value="2"/>
</dbReference>
<feature type="repeat" description="RCC1" evidence="1">
    <location>
        <begin position="107"/>
        <end position="165"/>
    </location>
</feature>
<comment type="caution">
    <text evidence="3">The sequence shown here is derived from an EMBL/GenBank/DDBJ whole genome shotgun (WGS) entry which is preliminary data.</text>
</comment>
<dbReference type="InterPro" id="IPR009091">
    <property type="entry name" value="RCC1/BLIP-II"/>
</dbReference>
<keyword evidence="4" id="KW-1185">Reference proteome</keyword>
<gene>
    <name evidence="3" type="primary">HERC4</name>
    <name evidence="3" type="ORF">DFQ27_002431</name>
</gene>
<dbReference type="Proteomes" id="UP000807716">
    <property type="component" value="Unassembled WGS sequence"/>
</dbReference>